<name>A0ABN9TJZ7_9DINO</name>
<dbReference type="SUPFAM" id="SSF49854">
    <property type="entry name" value="Spermadhesin, CUB domain"/>
    <property type="match status" value="1"/>
</dbReference>
<dbReference type="InterPro" id="IPR035914">
    <property type="entry name" value="Sperma_CUB_dom_sf"/>
</dbReference>
<gene>
    <name evidence="1" type="ORF">PCOR1329_LOCUS39848</name>
</gene>
<keyword evidence="2" id="KW-1185">Reference proteome</keyword>
<sequence length="115" mass="12775">MTSSTTGRTTSGAPTTNPFIVVGACTYSDGCVRSANYPYDYGNSESCIIALRSASVWLTPTWFHIEEDYDWVALDGTAWYSGYGWNGDDPFEVTSMIYWTSDYSVTRSGWQLCLA</sequence>
<organism evidence="1 2">
    <name type="scientific">Prorocentrum cordatum</name>
    <dbReference type="NCBI Taxonomy" id="2364126"/>
    <lineage>
        <taxon>Eukaryota</taxon>
        <taxon>Sar</taxon>
        <taxon>Alveolata</taxon>
        <taxon>Dinophyceae</taxon>
        <taxon>Prorocentrales</taxon>
        <taxon>Prorocentraceae</taxon>
        <taxon>Prorocentrum</taxon>
    </lineage>
</organism>
<protein>
    <recommendedName>
        <fullName evidence="3">CUB domain-containing protein</fullName>
    </recommendedName>
</protein>
<evidence type="ECO:0008006" key="3">
    <source>
        <dbReference type="Google" id="ProtNLM"/>
    </source>
</evidence>
<reference evidence="1" key="1">
    <citation type="submission" date="2023-10" db="EMBL/GenBank/DDBJ databases">
        <authorList>
            <person name="Chen Y."/>
            <person name="Shah S."/>
            <person name="Dougan E. K."/>
            <person name="Thang M."/>
            <person name="Chan C."/>
        </authorList>
    </citation>
    <scope>NUCLEOTIDE SEQUENCE [LARGE SCALE GENOMIC DNA]</scope>
</reference>
<evidence type="ECO:0000313" key="2">
    <source>
        <dbReference type="Proteomes" id="UP001189429"/>
    </source>
</evidence>
<evidence type="ECO:0000313" key="1">
    <source>
        <dbReference type="EMBL" id="CAK0846298.1"/>
    </source>
</evidence>
<proteinExistence type="predicted"/>
<accession>A0ABN9TJZ7</accession>
<dbReference type="Proteomes" id="UP001189429">
    <property type="component" value="Unassembled WGS sequence"/>
</dbReference>
<comment type="caution">
    <text evidence="1">The sequence shown here is derived from an EMBL/GenBank/DDBJ whole genome shotgun (WGS) entry which is preliminary data.</text>
</comment>
<dbReference type="EMBL" id="CAUYUJ010014815">
    <property type="protein sequence ID" value="CAK0846298.1"/>
    <property type="molecule type" value="Genomic_DNA"/>
</dbReference>